<comment type="caution">
    <text evidence="8">The sequence shown here is derived from an EMBL/GenBank/DDBJ whole genome shotgun (WGS) entry which is preliminary data.</text>
</comment>
<keyword evidence="9" id="KW-1185">Reference proteome</keyword>
<evidence type="ECO:0000256" key="5">
    <source>
        <dbReference type="ARBA" id="ARBA00023152"/>
    </source>
</evidence>
<evidence type="ECO:0000256" key="6">
    <source>
        <dbReference type="SAM" id="MobiDB-lite"/>
    </source>
</evidence>
<dbReference type="PANTHER" id="PTHR21208:SF0">
    <property type="entry name" value="ADP-DEPENDENT GLUCOKINASE"/>
    <property type="match status" value="1"/>
</dbReference>
<evidence type="ECO:0000313" key="8">
    <source>
        <dbReference type="EMBL" id="EFA84840.1"/>
    </source>
</evidence>
<dbReference type="GeneID" id="31357360"/>
<dbReference type="GO" id="GO:0043843">
    <property type="term" value="F:ADP-specific glucokinase activity"/>
    <property type="evidence" value="ECO:0007669"/>
    <property type="project" value="TreeGrafter"/>
</dbReference>
<accession>D3B0L6</accession>
<dbReference type="GO" id="GO:0046872">
    <property type="term" value="F:metal ion binding"/>
    <property type="evidence" value="ECO:0007669"/>
    <property type="project" value="UniProtKB-KW"/>
</dbReference>
<feature type="region of interest" description="Disordered" evidence="6">
    <location>
        <begin position="1"/>
        <end position="47"/>
    </location>
</feature>
<dbReference type="OMA" id="FIHYMGR"/>
<proteinExistence type="predicted"/>
<dbReference type="EMBL" id="ADBJ01000008">
    <property type="protein sequence ID" value="EFA84840.1"/>
    <property type="molecule type" value="Genomic_DNA"/>
</dbReference>
<keyword evidence="2" id="KW-0479">Metal-binding</keyword>
<keyword evidence="7" id="KW-1133">Transmembrane helix</keyword>
<dbReference type="GO" id="GO:0006006">
    <property type="term" value="P:glucose metabolic process"/>
    <property type="evidence" value="ECO:0007669"/>
    <property type="project" value="TreeGrafter"/>
</dbReference>
<dbReference type="PANTHER" id="PTHR21208">
    <property type="entry name" value="ADP-DEPENDENT GLUCOKINASE"/>
    <property type="match status" value="1"/>
</dbReference>
<keyword evidence="1" id="KW-0808">Transferase</keyword>
<dbReference type="RefSeq" id="XP_020436951.1">
    <property type="nucleotide sequence ID" value="XM_020572834.1"/>
</dbReference>
<feature type="compositionally biased region" description="Low complexity" evidence="6">
    <location>
        <begin position="30"/>
        <end position="47"/>
    </location>
</feature>
<keyword evidence="5" id="KW-0324">Glycolysis</keyword>
<feature type="transmembrane region" description="Helical" evidence="7">
    <location>
        <begin position="53"/>
        <end position="74"/>
    </location>
</feature>
<protein>
    <submittedName>
        <fullName evidence="8">Glucokinase</fullName>
    </submittedName>
</protein>
<evidence type="ECO:0000256" key="2">
    <source>
        <dbReference type="ARBA" id="ARBA00022723"/>
    </source>
</evidence>
<dbReference type="FunCoup" id="D3B0L6">
    <property type="interactions" value="203"/>
</dbReference>
<dbReference type="Gene3D" id="3.30.1110.20">
    <property type="match status" value="1"/>
</dbReference>
<keyword evidence="3 8" id="KW-0418">Kinase</keyword>
<keyword evidence="7" id="KW-0812">Transmembrane</keyword>
<evidence type="ECO:0000256" key="3">
    <source>
        <dbReference type="ARBA" id="ARBA00022777"/>
    </source>
</evidence>
<evidence type="ECO:0000256" key="7">
    <source>
        <dbReference type="SAM" id="Phobius"/>
    </source>
</evidence>
<name>D3B0L6_HETP5</name>
<dbReference type="GO" id="GO:0005783">
    <property type="term" value="C:endoplasmic reticulum"/>
    <property type="evidence" value="ECO:0007669"/>
    <property type="project" value="TreeGrafter"/>
</dbReference>
<dbReference type="GO" id="GO:0006096">
    <property type="term" value="P:glycolytic process"/>
    <property type="evidence" value="ECO:0007669"/>
    <property type="project" value="UniProtKB-KW"/>
</dbReference>
<gene>
    <name evidence="8" type="primary">glk</name>
    <name evidence="8" type="ORF">PPL_01833</name>
</gene>
<dbReference type="InterPro" id="IPR029056">
    <property type="entry name" value="Ribokinase-like"/>
</dbReference>
<feature type="compositionally biased region" description="Polar residues" evidence="6">
    <location>
        <begin position="1"/>
        <end position="19"/>
    </location>
</feature>
<evidence type="ECO:0000313" key="9">
    <source>
        <dbReference type="Proteomes" id="UP000001396"/>
    </source>
</evidence>
<organism evidence="8 9">
    <name type="scientific">Heterostelium pallidum (strain ATCC 26659 / Pp 5 / PN500)</name>
    <name type="common">Cellular slime mold</name>
    <name type="synonym">Polysphondylium pallidum</name>
    <dbReference type="NCBI Taxonomy" id="670386"/>
    <lineage>
        <taxon>Eukaryota</taxon>
        <taxon>Amoebozoa</taxon>
        <taxon>Evosea</taxon>
        <taxon>Eumycetozoa</taxon>
        <taxon>Dictyostelia</taxon>
        <taxon>Acytosteliales</taxon>
        <taxon>Acytosteliaceae</taxon>
        <taxon>Heterostelium</taxon>
    </lineage>
</organism>
<dbReference type="AlphaFoldDB" id="D3B0L6"/>
<dbReference type="SUPFAM" id="SSF53613">
    <property type="entry name" value="Ribokinase-like"/>
    <property type="match status" value="1"/>
</dbReference>
<dbReference type="InterPro" id="IPR007666">
    <property type="entry name" value="ADP_PFK/GK"/>
</dbReference>
<keyword evidence="7" id="KW-0472">Membrane</keyword>
<dbReference type="PROSITE" id="PS51255">
    <property type="entry name" value="ADPK"/>
    <property type="match status" value="1"/>
</dbReference>
<reference evidence="8 9" key="1">
    <citation type="journal article" date="2011" name="Genome Res.">
        <title>Phylogeny-wide analysis of social amoeba genomes highlights ancient origins for complex intercellular communication.</title>
        <authorList>
            <person name="Heidel A.J."/>
            <person name="Lawal H.M."/>
            <person name="Felder M."/>
            <person name="Schilde C."/>
            <person name="Helps N.R."/>
            <person name="Tunggal B."/>
            <person name="Rivero F."/>
            <person name="John U."/>
            <person name="Schleicher M."/>
            <person name="Eichinger L."/>
            <person name="Platzer M."/>
            <person name="Noegel A.A."/>
            <person name="Schaap P."/>
            <person name="Gloeckner G."/>
        </authorList>
    </citation>
    <scope>NUCLEOTIDE SEQUENCE [LARGE SCALE GENOMIC DNA]</scope>
    <source>
        <strain evidence="9">ATCC 26659 / Pp 5 / PN500</strain>
    </source>
</reference>
<evidence type="ECO:0000256" key="1">
    <source>
        <dbReference type="ARBA" id="ARBA00022679"/>
    </source>
</evidence>
<keyword evidence="4" id="KW-0460">Magnesium</keyword>
<dbReference type="Proteomes" id="UP000001396">
    <property type="component" value="Unassembled WGS sequence"/>
</dbReference>
<dbReference type="STRING" id="670386.D3B0L6"/>
<dbReference type="Gene3D" id="3.40.1190.20">
    <property type="match status" value="1"/>
</dbReference>
<dbReference type="Pfam" id="PF04587">
    <property type="entry name" value="ADP_PFK_GK"/>
    <property type="match status" value="1"/>
</dbReference>
<sequence>MIKESNTLSSRPIKNRLQTNANDIDHNNDNDNNNNIDKNNSNNNSNNNKTKSYIQIGAILILFSLFFYPLILYLDLSFVFSGGVGVDVTANSIQTGLKKIAHWSKNNGNCGNHRVAVGYNTNLDLVVNAVDLLHALGLSPTQNPTPSDEIHTLSQFEQTFTYYFDSGSAAERFITEKDVFDQIIKATDSLNRQEYLTGGNAGIIANRLAREGCRVDLSGVVGSKLKNLLNDSINVIEYNADTRDEIHLIMEYQTNSTWGAYSTHRANRFIVSNDVSNANIVTMEQLHRHLQQNSKQHKTDLLIISGLHLLGDQQLHRIEEMSKLLDIIPYQSGKESLLSVSNIPIHFELASITSSNIIGAIAKSILPKVDSLGFNEQELGFLYLATGGTEHTMSEFRAPSINTVINAIIHVFKHITKSSGQDDPMSMMLDDKRKLTRIHFHYLTYHIVAIQKESSWSTKSAIMSVAASSIEASEQACGFRDVELRIPLKFEVDYRYTPGSKLKFAIDETFPITSWQDEGLEFHLAPVLVCKSPERTVGLGDSISTTGFIYQTIKN</sequence>
<dbReference type="InParanoid" id="D3B0L6"/>
<evidence type="ECO:0000256" key="4">
    <source>
        <dbReference type="ARBA" id="ARBA00022842"/>
    </source>
</evidence>